<feature type="compositionally biased region" description="Low complexity" evidence="2">
    <location>
        <begin position="174"/>
        <end position="189"/>
    </location>
</feature>
<feature type="compositionally biased region" description="Basic and acidic residues" evidence="2">
    <location>
        <begin position="196"/>
        <end position="214"/>
    </location>
</feature>
<feature type="compositionally biased region" description="Low complexity" evidence="2">
    <location>
        <begin position="24"/>
        <end position="44"/>
    </location>
</feature>
<keyword evidence="1" id="KW-0175">Coiled coil</keyword>
<name>A0A6G1JF51_9PLEO</name>
<evidence type="ECO:0000256" key="2">
    <source>
        <dbReference type="SAM" id="MobiDB-lite"/>
    </source>
</evidence>
<accession>A0A6G1JF51</accession>
<dbReference type="AlphaFoldDB" id="A0A6G1JF51"/>
<gene>
    <name evidence="3" type="ORF">K458DRAFT_400001</name>
</gene>
<dbReference type="EMBL" id="MU005572">
    <property type="protein sequence ID" value="KAF2689194.1"/>
    <property type="molecule type" value="Genomic_DNA"/>
</dbReference>
<organism evidence="3 4">
    <name type="scientific">Lentithecium fluviatile CBS 122367</name>
    <dbReference type="NCBI Taxonomy" id="1168545"/>
    <lineage>
        <taxon>Eukaryota</taxon>
        <taxon>Fungi</taxon>
        <taxon>Dikarya</taxon>
        <taxon>Ascomycota</taxon>
        <taxon>Pezizomycotina</taxon>
        <taxon>Dothideomycetes</taxon>
        <taxon>Pleosporomycetidae</taxon>
        <taxon>Pleosporales</taxon>
        <taxon>Massarineae</taxon>
        <taxon>Lentitheciaceae</taxon>
        <taxon>Lentithecium</taxon>
    </lineage>
</organism>
<feature type="region of interest" description="Disordered" evidence="2">
    <location>
        <begin position="164"/>
        <end position="214"/>
    </location>
</feature>
<proteinExistence type="predicted"/>
<dbReference type="OrthoDB" id="5328813at2759"/>
<dbReference type="Proteomes" id="UP000799291">
    <property type="component" value="Unassembled WGS sequence"/>
</dbReference>
<keyword evidence="4" id="KW-1185">Reference proteome</keyword>
<evidence type="ECO:0000313" key="4">
    <source>
        <dbReference type="Proteomes" id="UP000799291"/>
    </source>
</evidence>
<evidence type="ECO:0000256" key="1">
    <source>
        <dbReference type="SAM" id="Coils"/>
    </source>
</evidence>
<sequence>MTGERKTTDLSSRLGVKRTKPSATKLTKSSPSITSPPKAAIATTKPKKEEIQRHRNPFNDMIHHRTSRDRDRNKEPVADSAPAKREEEQVVNSEAGCSASEDGGNGEVIIDTRAAERVAELERALATARKEQNAMREELAKVKEHGTVYRATIDENRRQLAGTYNHSQSLPGASHSNSRPTSSRSTSTPMDYEQDPEPRRSFSNHRRESLVEQNHDLRSRIANLQDQLRSQETHFQSKLNQVRSSHEAEWNDLISRLHATEKESQERLQQLLSLKSSISSLTRMDAQVTDSELSEMLSQLANRVREWVISNFRRTKLDLSNVPPETAKALEEIVPAYRSIDPSDRLALYQALISSAMMNIFREPIIVGLPESGPLASMRQIAAYIYDADADYCDWRRTTIRSLEKSNAKGMLREEQERLTHRLSNEIGHHLFTLTSMNLTPNAQTTLAGILDAAAGLQNTLLLQKAQYRLLFFRNQNDQEVRFDEERMDSINNLDNGMDDDMAIDRRFAFCVFPCLEKSGDEYGEHADVRNVLLKASICCVAD</sequence>
<feature type="coiled-coil region" evidence="1">
    <location>
        <begin position="111"/>
        <end position="145"/>
    </location>
</feature>
<reference evidence="3" key="1">
    <citation type="journal article" date="2020" name="Stud. Mycol.">
        <title>101 Dothideomycetes genomes: a test case for predicting lifestyles and emergence of pathogens.</title>
        <authorList>
            <person name="Haridas S."/>
            <person name="Albert R."/>
            <person name="Binder M."/>
            <person name="Bloem J."/>
            <person name="Labutti K."/>
            <person name="Salamov A."/>
            <person name="Andreopoulos B."/>
            <person name="Baker S."/>
            <person name="Barry K."/>
            <person name="Bills G."/>
            <person name="Bluhm B."/>
            <person name="Cannon C."/>
            <person name="Castanera R."/>
            <person name="Culley D."/>
            <person name="Daum C."/>
            <person name="Ezra D."/>
            <person name="Gonzalez J."/>
            <person name="Henrissat B."/>
            <person name="Kuo A."/>
            <person name="Liang C."/>
            <person name="Lipzen A."/>
            <person name="Lutzoni F."/>
            <person name="Magnuson J."/>
            <person name="Mondo S."/>
            <person name="Nolan M."/>
            <person name="Ohm R."/>
            <person name="Pangilinan J."/>
            <person name="Park H.-J."/>
            <person name="Ramirez L."/>
            <person name="Alfaro M."/>
            <person name="Sun H."/>
            <person name="Tritt A."/>
            <person name="Yoshinaga Y."/>
            <person name="Zwiers L.-H."/>
            <person name="Turgeon B."/>
            <person name="Goodwin S."/>
            <person name="Spatafora J."/>
            <person name="Crous P."/>
            <person name="Grigoriev I."/>
        </authorList>
    </citation>
    <scope>NUCLEOTIDE SEQUENCE</scope>
    <source>
        <strain evidence="3">CBS 122367</strain>
    </source>
</reference>
<feature type="compositionally biased region" description="Basic and acidic residues" evidence="2">
    <location>
        <begin position="68"/>
        <end position="88"/>
    </location>
</feature>
<protein>
    <submittedName>
        <fullName evidence="3">Uncharacterized protein</fullName>
    </submittedName>
</protein>
<feature type="region of interest" description="Disordered" evidence="2">
    <location>
        <begin position="1"/>
        <end position="107"/>
    </location>
</feature>
<evidence type="ECO:0000313" key="3">
    <source>
        <dbReference type="EMBL" id="KAF2689194.1"/>
    </source>
</evidence>